<sequence length="509" mass="56553">MCILRTPRQEPLDIDPLLSEKGGSIPTQDSATTGNDQCVLKQKSEIEDDEKEYAPGTNSFSLLLKLMEPLAKKMRNSHQEENEDDQEIEKDKDKKQCLSPSPSNTEGVEDYDDYDDEIVEVITCLHTLRVNVPRVTASYAVAIATTLPADPFTQCLPDHLDGDRDVDSSPVTEPGMSTAVPYKAQDQSFLGAPDTQPAPPSSDLALMFAPTSSLNITPAAANKDDGSISIYKEFTGSFEPHSIPPQHVFHNYDLEQINMLFRTQVPGNILIIMWGLEYKDLTYMTEARIEATIKTFFQRENLMLQIAPPSPPPSYKAKGPTLPKAQKFVEDHTGTPFTFYVHKLSPKMKDTLLHEGFLPTTLNSYQVLDASDFITDFIFTIDGIKKIIKDKLYQSLAIRSFLQVHHNAIDPSVPINEIPSLVILSLEAWAIWIEGSKDEKENQAGRPGTSGLHTQPRTIDILFFCKGCKGESHPTMQCPLKVQLGLILKKPYRDGAPRGCSKGKGSWGG</sequence>
<organism evidence="2 3">
    <name type="scientific">Armillaria luteobubalina</name>
    <dbReference type="NCBI Taxonomy" id="153913"/>
    <lineage>
        <taxon>Eukaryota</taxon>
        <taxon>Fungi</taxon>
        <taxon>Dikarya</taxon>
        <taxon>Basidiomycota</taxon>
        <taxon>Agaricomycotina</taxon>
        <taxon>Agaricomycetes</taxon>
        <taxon>Agaricomycetidae</taxon>
        <taxon>Agaricales</taxon>
        <taxon>Marasmiineae</taxon>
        <taxon>Physalacriaceae</taxon>
        <taxon>Armillaria</taxon>
    </lineage>
</organism>
<comment type="caution">
    <text evidence="2">The sequence shown here is derived from an EMBL/GenBank/DDBJ whole genome shotgun (WGS) entry which is preliminary data.</text>
</comment>
<proteinExistence type="predicted"/>
<feature type="region of interest" description="Disordered" evidence="1">
    <location>
        <begin position="1"/>
        <end position="37"/>
    </location>
</feature>
<dbReference type="AlphaFoldDB" id="A0AA39NX85"/>
<reference evidence="2" key="1">
    <citation type="submission" date="2023-06" db="EMBL/GenBank/DDBJ databases">
        <authorList>
            <consortium name="Lawrence Berkeley National Laboratory"/>
            <person name="Ahrendt S."/>
            <person name="Sahu N."/>
            <person name="Indic B."/>
            <person name="Wong-Bajracharya J."/>
            <person name="Merenyi Z."/>
            <person name="Ke H.-M."/>
            <person name="Monk M."/>
            <person name="Kocsube S."/>
            <person name="Drula E."/>
            <person name="Lipzen A."/>
            <person name="Balint B."/>
            <person name="Henrissat B."/>
            <person name="Andreopoulos B."/>
            <person name="Martin F.M."/>
            <person name="Harder C.B."/>
            <person name="Rigling D."/>
            <person name="Ford K.L."/>
            <person name="Foster G.D."/>
            <person name="Pangilinan J."/>
            <person name="Papanicolaou A."/>
            <person name="Barry K."/>
            <person name="LaButti K."/>
            <person name="Viragh M."/>
            <person name="Koriabine M."/>
            <person name="Yan M."/>
            <person name="Riley R."/>
            <person name="Champramary S."/>
            <person name="Plett K.L."/>
            <person name="Tsai I.J."/>
            <person name="Slot J."/>
            <person name="Sipos G."/>
            <person name="Plett J."/>
            <person name="Nagy L.G."/>
            <person name="Grigoriev I.V."/>
        </authorList>
    </citation>
    <scope>NUCLEOTIDE SEQUENCE</scope>
    <source>
        <strain evidence="2">HWK02</strain>
    </source>
</reference>
<dbReference type="Proteomes" id="UP001175228">
    <property type="component" value="Unassembled WGS sequence"/>
</dbReference>
<gene>
    <name evidence="2" type="ORF">EDD18DRAFT_1117352</name>
</gene>
<accession>A0AA39NX85</accession>
<evidence type="ECO:0000256" key="1">
    <source>
        <dbReference type="SAM" id="MobiDB-lite"/>
    </source>
</evidence>
<protein>
    <submittedName>
        <fullName evidence="2">Uncharacterized protein</fullName>
    </submittedName>
</protein>
<evidence type="ECO:0000313" key="3">
    <source>
        <dbReference type="Proteomes" id="UP001175228"/>
    </source>
</evidence>
<name>A0AA39NX85_9AGAR</name>
<evidence type="ECO:0000313" key="2">
    <source>
        <dbReference type="EMBL" id="KAK0473527.1"/>
    </source>
</evidence>
<keyword evidence="3" id="KW-1185">Reference proteome</keyword>
<dbReference type="EMBL" id="JAUEPU010000206">
    <property type="protein sequence ID" value="KAK0473527.1"/>
    <property type="molecule type" value="Genomic_DNA"/>
</dbReference>
<feature type="region of interest" description="Disordered" evidence="1">
    <location>
        <begin position="74"/>
        <end position="111"/>
    </location>
</feature>
<feature type="compositionally biased region" description="Polar residues" evidence="1">
    <location>
        <begin position="25"/>
        <end position="36"/>
    </location>
</feature>